<keyword evidence="2 5" id="KW-0812">Transmembrane</keyword>
<feature type="transmembrane region" description="Helical" evidence="5">
    <location>
        <begin position="169"/>
        <end position="188"/>
    </location>
</feature>
<feature type="transmembrane region" description="Helical" evidence="5">
    <location>
        <begin position="82"/>
        <end position="100"/>
    </location>
</feature>
<feature type="transmembrane region" description="Helical" evidence="5">
    <location>
        <begin position="208"/>
        <end position="230"/>
    </location>
</feature>
<dbReference type="EMBL" id="MRZV01001818">
    <property type="protein sequence ID" value="PIK35761.1"/>
    <property type="molecule type" value="Genomic_DNA"/>
</dbReference>
<dbReference type="SUPFAM" id="SSF103481">
    <property type="entry name" value="Multidrug resistance efflux transporter EmrE"/>
    <property type="match status" value="1"/>
</dbReference>
<proteinExistence type="predicted"/>
<evidence type="ECO:0000256" key="5">
    <source>
        <dbReference type="SAM" id="Phobius"/>
    </source>
</evidence>
<sequence>MEANNSEERSSRSILLVDGKEGDAAVEEELEERWWSWAYRCKTQLASVISRRKGLPLALLAGCAAAAQIIMVGMYSAKSSPWQSVFTRSVSITFVPLLFVRWEPKETQDLLSLAISIAIGLLEVLGNVFLSLSIAHISSGDASIITQNLPVTSTIAACLILGEVLDKMDILIIIINGIGLIVVSKPSFLFPSEPLDYIAEASVSSDFLGVSMSVLSLLCAASVSVLSRYLVPKNANIAYLISALSGMWGIFISTIIATLTSSWKSPDSLLEWTMCIGVGLSTLFAVIPFIHALETESVMIVAVLFTVGIPLTCLHDVMINQLVDWPTLVGATLVIGSTIALFLKTTL</sequence>
<feature type="domain" description="EamA" evidence="6">
    <location>
        <begin position="53"/>
        <end position="184"/>
    </location>
</feature>
<accession>A0A2G8JJ48</accession>
<evidence type="ECO:0000259" key="6">
    <source>
        <dbReference type="Pfam" id="PF00892"/>
    </source>
</evidence>
<dbReference type="GO" id="GO:0016020">
    <property type="term" value="C:membrane"/>
    <property type="evidence" value="ECO:0007669"/>
    <property type="project" value="UniProtKB-SubCell"/>
</dbReference>
<keyword evidence="4 5" id="KW-0472">Membrane</keyword>
<dbReference type="AlphaFoldDB" id="A0A2G8JJ48"/>
<dbReference type="Proteomes" id="UP000230750">
    <property type="component" value="Unassembled WGS sequence"/>
</dbReference>
<dbReference type="InterPro" id="IPR000620">
    <property type="entry name" value="EamA_dom"/>
</dbReference>
<reference evidence="7 8" key="1">
    <citation type="journal article" date="2017" name="PLoS Biol.">
        <title>The sea cucumber genome provides insights into morphological evolution and visceral regeneration.</title>
        <authorList>
            <person name="Zhang X."/>
            <person name="Sun L."/>
            <person name="Yuan J."/>
            <person name="Sun Y."/>
            <person name="Gao Y."/>
            <person name="Zhang L."/>
            <person name="Li S."/>
            <person name="Dai H."/>
            <person name="Hamel J.F."/>
            <person name="Liu C."/>
            <person name="Yu Y."/>
            <person name="Liu S."/>
            <person name="Lin W."/>
            <person name="Guo K."/>
            <person name="Jin S."/>
            <person name="Xu P."/>
            <person name="Storey K.B."/>
            <person name="Huan P."/>
            <person name="Zhang T."/>
            <person name="Zhou Y."/>
            <person name="Zhang J."/>
            <person name="Lin C."/>
            <person name="Li X."/>
            <person name="Xing L."/>
            <person name="Huo D."/>
            <person name="Sun M."/>
            <person name="Wang L."/>
            <person name="Mercier A."/>
            <person name="Li F."/>
            <person name="Yang H."/>
            <person name="Xiang J."/>
        </authorList>
    </citation>
    <scope>NUCLEOTIDE SEQUENCE [LARGE SCALE GENOMIC DNA]</scope>
    <source>
        <strain evidence="7">Shaxun</strain>
        <tissue evidence="7">Muscle</tissue>
    </source>
</reference>
<gene>
    <name evidence="7" type="ORF">BSL78_27411</name>
</gene>
<keyword evidence="8" id="KW-1185">Reference proteome</keyword>
<evidence type="ECO:0000256" key="1">
    <source>
        <dbReference type="ARBA" id="ARBA00004141"/>
    </source>
</evidence>
<dbReference type="PANTHER" id="PTHR22911:SF6">
    <property type="entry name" value="SOLUTE CARRIER FAMILY 35 MEMBER G1"/>
    <property type="match status" value="1"/>
</dbReference>
<protein>
    <submittedName>
        <fullName evidence="7">Putative solute carrier family 35 member G1-like</fullName>
    </submittedName>
</protein>
<evidence type="ECO:0000313" key="8">
    <source>
        <dbReference type="Proteomes" id="UP000230750"/>
    </source>
</evidence>
<evidence type="ECO:0000256" key="2">
    <source>
        <dbReference type="ARBA" id="ARBA00022692"/>
    </source>
</evidence>
<organism evidence="7 8">
    <name type="scientific">Stichopus japonicus</name>
    <name type="common">Sea cucumber</name>
    <dbReference type="NCBI Taxonomy" id="307972"/>
    <lineage>
        <taxon>Eukaryota</taxon>
        <taxon>Metazoa</taxon>
        <taxon>Echinodermata</taxon>
        <taxon>Eleutherozoa</taxon>
        <taxon>Echinozoa</taxon>
        <taxon>Holothuroidea</taxon>
        <taxon>Aspidochirotacea</taxon>
        <taxon>Aspidochirotida</taxon>
        <taxon>Stichopodidae</taxon>
        <taxon>Apostichopus</taxon>
    </lineage>
</organism>
<feature type="transmembrane region" description="Helical" evidence="5">
    <location>
        <begin position="269"/>
        <end position="290"/>
    </location>
</feature>
<name>A0A2G8JJ48_STIJA</name>
<comment type="caution">
    <text evidence="7">The sequence shown here is derived from an EMBL/GenBank/DDBJ whole genome shotgun (WGS) entry which is preliminary data.</text>
</comment>
<feature type="transmembrane region" description="Helical" evidence="5">
    <location>
        <begin position="57"/>
        <end position="76"/>
    </location>
</feature>
<feature type="transmembrane region" description="Helical" evidence="5">
    <location>
        <begin position="144"/>
        <end position="162"/>
    </location>
</feature>
<evidence type="ECO:0000256" key="3">
    <source>
        <dbReference type="ARBA" id="ARBA00022989"/>
    </source>
</evidence>
<dbReference type="InterPro" id="IPR037185">
    <property type="entry name" value="EmrE-like"/>
</dbReference>
<evidence type="ECO:0000313" key="7">
    <source>
        <dbReference type="EMBL" id="PIK35761.1"/>
    </source>
</evidence>
<feature type="transmembrane region" description="Helical" evidence="5">
    <location>
        <begin position="325"/>
        <end position="343"/>
    </location>
</feature>
<evidence type="ECO:0000256" key="4">
    <source>
        <dbReference type="ARBA" id="ARBA00023136"/>
    </source>
</evidence>
<dbReference type="PANTHER" id="PTHR22911">
    <property type="entry name" value="ACYL-MALONYL CONDENSING ENZYME-RELATED"/>
    <property type="match status" value="1"/>
</dbReference>
<feature type="transmembrane region" description="Helical" evidence="5">
    <location>
        <begin position="297"/>
        <end position="319"/>
    </location>
</feature>
<comment type="subcellular location">
    <subcellularLocation>
        <location evidence="1">Membrane</location>
        <topology evidence="1">Multi-pass membrane protein</topology>
    </subcellularLocation>
</comment>
<keyword evidence="3 5" id="KW-1133">Transmembrane helix</keyword>
<feature type="transmembrane region" description="Helical" evidence="5">
    <location>
        <begin position="112"/>
        <end position="138"/>
    </location>
</feature>
<feature type="transmembrane region" description="Helical" evidence="5">
    <location>
        <begin position="237"/>
        <end position="257"/>
    </location>
</feature>
<dbReference type="Pfam" id="PF00892">
    <property type="entry name" value="EamA"/>
    <property type="match status" value="1"/>
</dbReference>